<dbReference type="Pfam" id="PF23005">
    <property type="entry name" value="DUF7032"/>
    <property type="match status" value="1"/>
</dbReference>
<dbReference type="Gene3D" id="1.25.10.10">
    <property type="entry name" value="Leucine-rich Repeat Variant"/>
    <property type="match status" value="2"/>
</dbReference>
<dbReference type="InterPro" id="IPR016024">
    <property type="entry name" value="ARM-type_fold"/>
</dbReference>
<feature type="domain" description="DUF7032" evidence="1">
    <location>
        <begin position="23"/>
        <end position="134"/>
    </location>
</feature>
<dbReference type="InterPro" id="IPR000225">
    <property type="entry name" value="Armadillo"/>
</dbReference>
<dbReference type="Proteomes" id="UP001140949">
    <property type="component" value="Unassembled WGS sequence"/>
</dbReference>
<evidence type="ECO:0000259" key="1">
    <source>
        <dbReference type="Pfam" id="PF23005"/>
    </source>
</evidence>
<gene>
    <name evidence="2" type="ORF">M6B38_321820</name>
</gene>
<protein>
    <submittedName>
        <fullName evidence="2">ARM repeat-containing protein containing family protein isoform X1</fullName>
    </submittedName>
</protein>
<dbReference type="PANTHER" id="PTHR46043:SF9">
    <property type="entry name" value="ARM REPEAT SUPERFAMILY PROTEIN"/>
    <property type="match status" value="1"/>
</dbReference>
<reference evidence="2" key="1">
    <citation type="journal article" date="2023" name="GigaByte">
        <title>Genome assembly of the bearded iris, Iris pallida Lam.</title>
        <authorList>
            <person name="Bruccoleri R.E."/>
            <person name="Oakeley E.J."/>
            <person name="Faust A.M.E."/>
            <person name="Altorfer M."/>
            <person name="Dessus-Babus S."/>
            <person name="Burckhardt D."/>
            <person name="Oertli M."/>
            <person name="Naumann U."/>
            <person name="Petersen F."/>
            <person name="Wong J."/>
        </authorList>
    </citation>
    <scope>NUCLEOTIDE SEQUENCE</scope>
    <source>
        <strain evidence="2">GSM-AAB239-AS_SAM_17_03QT</strain>
    </source>
</reference>
<comment type="caution">
    <text evidence="2">The sequence shown here is derived from an EMBL/GenBank/DDBJ whole genome shotgun (WGS) entry which is preliminary data.</text>
</comment>
<dbReference type="AlphaFoldDB" id="A0AAX6HBI0"/>
<reference evidence="2" key="2">
    <citation type="submission" date="2023-04" db="EMBL/GenBank/DDBJ databases">
        <authorList>
            <person name="Bruccoleri R.E."/>
            <person name="Oakeley E.J."/>
            <person name="Faust A.-M."/>
            <person name="Dessus-Babus S."/>
            <person name="Altorfer M."/>
            <person name="Burckhardt D."/>
            <person name="Oertli M."/>
            <person name="Naumann U."/>
            <person name="Petersen F."/>
            <person name="Wong J."/>
        </authorList>
    </citation>
    <scope>NUCLEOTIDE SEQUENCE</scope>
    <source>
        <strain evidence="2">GSM-AAB239-AS_SAM_17_03QT</strain>
        <tissue evidence="2">Leaf</tissue>
    </source>
</reference>
<sequence length="564" mass="58931">MDEGAEAAAADAAGSADRWLSVAESLVPAALEGARSATGFSARWNLIVSRLECVRPCLSDLSGHPCFSRNALCREQLQAVCATLTEAVELADLSRSRDRPQPLGKLHMQSRLDSLVARLDLNLRDCAHLVKTGVLGDVAPPSSAAASASDAEAGSSRVRELLARLQIGHAQAKHRAAEGLLEAMKEDEKSVLAVLGRTDISALVQLLAPAAAPRTREKAAAVVCALVESGSCENLLLSEGVLPPLIRLAESGGPVGREKAVVSLQRLSASAETSRSIVGQGGVPPLIEICRIGDSTSQSAAAGTLKNLSAVPEVRQTLAEEGIIGLMINLLDCGIVLGSKEHAAECLQNLTSSNESLRRCAVSEGVIGSLLAYLDGPLPQEPAVAALRNLASSVTTDTLIKLGLLPRLQHVLKDGSPGAQHAAASIICKISSSADVKRSIGECGCIPLLFDLLGGKADAAREVAAQGIASLMGCPQNCREVKRDGRSVASLVRLLDPSAPGNATRKHAVSCLLALSSSKRCRKSMVSCGAVGYLKKLSESDVPGVRKLVERLERGKLRSLFSRK</sequence>
<keyword evidence="3" id="KW-1185">Reference proteome</keyword>
<dbReference type="Pfam" id="PF00514">
    <property type="entry name" value="Arm"/>
    <property type="match status" value="1"/>
</dbReference>
<dbReference type="EMBL" id="JANAVB010011000">
    <property type="protein sequence ID" value="KAJ6837967.1"/>
    <property type="molecule type" value="Genomic_DNA"/>
</dbReference>
<dbReference type="PANTHER" id="PTHR46043">
    <property type="entry name" value="ARM REPEAT SUPERFAMILY PROTEIN"/>
    <property type="match status" value="1"/>
</dbReference>
<dbReference type="SUPFAM" id="SSF48371">
    <property type="entry name" value="ARM repeat"/>
    <property type="match status" value="1"/>
</dbReference>
<dbReference type="SMART" id="SM00185">
    <property type="entry name" value="ARM"/>
    <property type="match status" value="6"/>
</dbReference>
<proteinExistence type="predicted"/>
<accession>A0AAX6HBI0</accession>
<name>A0AAX6HBI0_IRIPA</name>
<evidence type="ECO:0000313" key="2">
    <source>
        <dbReference type="EMBL" id="KAJ6837967.1"/>
    </source>
</evidence>
<evidence type="ECO:0000313" key="3">
    <source>
        <dbReference type="Proteomes" id="UP001140949"/>
    </source>
</evidence>
<organism evidence="2 3">
    <name type="scientific">Iris pallida</name>
    <name type="common">Sweet iris</name>
    <dbReference type="NCBI Taxonomy" id="29817"/>
    <lineage>
        <taxon>Eukaryota</taxon>
        <taxon>Viridiplantae</taxon>
        <taxon>Streptophyta</taxon>
        <taxon>Embryophyta</taxon>
        <taxon>Tracheophyta</taxon>
        <taxon>Spermatophyta</taxon>
        <taxon>Magnoliopsida</taxon>
        <taxon>Liliopsida</taxon>
        <taxon>Asparagales</taxon>
        <taxon>Iridaceae</taxon>
        <taxon>Iridoideae</taxon>
        <taxon>Irideae</taxon>
        <taxon>Iris</taxon>
    </lineage>
</organism>
<dbReference type="InterPro" id="IPR011989">
    <property type="entry name" value="ARM-like"/>
</dbReference>
<dbReference type="InterPro" id="IPR054296">
    <property type="entry name" value="DUF7032"/>
</dbReference>